<protein>
    <submittedName>
        <fullName evidence="2">Uncharacterized protein</fullName>
    </submittedName>
</protein>
<accession>A0ABP0F734</accession>
<feature type="region of interest" description="Disordered" evidence="1">
    <location>
        <begin position="1"/>
        <end position="44"/>
    </location>
</feature>
<evidence type="ECO:0000313" key="2">
    <source>
        <dbReference type="EMBL" id="CAK8675520.1"/>
    </source>
</evidence>
<evidence type="ECO:0000313" key="3">
    <source>
        <dbReference type="Proteomes" id="UP001642483"/>
    </source>
</evidence>
<keyword evidence="3" id="KW-1185">Reference proteome</keyword>
<evidence type="ECO:0000256" key="1">
    <source>
        <dbReference type="SAM" id="MobiDB-lite"/>
    </source>
</evidence>
<feature type="compositionally biased region" description="Polar residues" evidence="1">
    <location>
        <begin position="29"/>
        <end position="42"/>
    </location>
</feature>
<gene>
    <name evidence="2" type="ORF">CVLEPA_LOCUS5093</name>
</gene>
<dbReference type="Proteomes" id="UP001642483">
    <property type="component" value="Unassembled WGS sequence"/>
</dbReference>
<organism evidence="2 3">
    <name type="scientific">Clavelina lepadiformis</name>
    <name type="common">Light-bulb sea squirt</name>
    <name type="synonym">Ascidia lepadiformis</name>
    <dbReference type="NCBI Taxonomy" id="159417"/>
    <lineage>
        <taxon>Eukaryota</taxon>
        <taxon>Metazoa</taxon>
        <taxon>Chordata</taxon>
        <taxon>Tunicata</taxon>
        <taxon>Ascidiacea</taxon>
        <taxon>Aplousobranchia</taxon>
        <taxon>Clavelinidae</taxon>
        <taxon>Clavelina</taxon>
    </lineage>
</organism>
<sequence length="97" mass="10880">MTYQSTPSSIAPVPHSEALPVPNPPSNIEMYSSEDSATASENADTDASRHLEFSVYFHVIEDLQRLLMQVLYTFSILRIIKNIVIPLLKMSIELQTS</sequence>
<reference evidence="2 3" key="1">
    <citation type="submission" date="2024-02" db="EMBL/GenBank/DDBJ databases">
        <authorList>
            <person name="Daric V."/>
            <person name="Darras S."/>
        </authorList>
    </citation>
    <scope>NUCLEOTIDE SEQUENCE [LARGE SCALE GENOMIC DNA]</scope>
</reference>
<comment type="caution">
    <text evidence="2">The sequence shown here is derived from an EMBL/GenBank/DDBJ whole genome shotgun (WGS) entry which is preliminary data.</text>
</comment>
<proteinExistence type="predicted"/>
<name>A0ABP0F734_CLALP</name>
<dbReference type="EMBL" id="CAWYQH010000024">
    <property type="protein sequence ID" value="CAK8675520.1"/>
    <property type="molecule type" value="Genomic_DNA"/>
</dbReference>